<dbReference type="AlphaFoldDB" id="A0A9P1ITU1"/>
<protein>
    <recommendedName>
        <fullName evidence="3">F-box domain-containing protein</fullName>
    </recommendedName>
</protein>
<dbReference type="EMBL" id="CANHGI010000005">
    <property type="protein sequence ID" value="CAI5452013.1"/>
    <property type="molecule type" value="Genomic_DNA"/>
</dbReference>
<evidence type="ECO:0000313" key="1">
    <source>
        <dbReference type="EMBL" id="CAI5452013.1"/>
    </source>
</evidence>
<keyword evidence="2" id="KW-1185">Reference proteome</keyword>
<accession>A0A9P1ITU1</accession>
<name>A0A9P1ITU1_9PELO</name>
<evidence type="ECO:0008006" key="3">
    <source>
        <dbReference type="Google" id="ProtNLM"/>
    </source>
</evidence>
<sequence>MSLDNLCTDELHQLFLNMDYKTLEHSRNSSKKMREVIDNFRHWYSKEPVKSLFVEREGTETNLIEVKDERSRTKVSTLENTDDIRIFIAHINPEWLLFNDNTGLHKMHHKWWLDRKKVHIYATINYDLYLPMFRNVTSLIIESERKVNLKDVIDSMTCITLLKLSCPFGVECEDEELEIIRNKTANLKSLQLDMDNQKSPNNHSILKFIEEGNLCPTRTCLYFSILGTSESELENIKKLR</sequence>
<dbReference type="Proteomes" id="UP001152747">
    <property type="component" value="Unassembled WGS sequence"/>
</dbReference>
<organism evidence="1 2">
    <name type="scientific">Caenorhabditis angaria</name>
    <dbReference type="NCBI Taxonomy" id="860376"/>
    <lineage>
        <taxon>Eukaryota</taxon>
        <taxon>Metazoa</taxon>
        <taxon>Ecdysozoa</taxon>
        <taxon>Nematoda</taxon>
        <taxon>Chromadorea</taxon>
        <taxon>Rhabditida</taxon>
        <taxon>Rhabditina</taxon>
        <taxon>Rhabditomorpha</taxon>
        <taxon>Rhabditoidea</taxon>
        <taxon>Rhabditidae</taxon>
        <taxon>Peloderinae</taxon>
        <taxon>Caenorhabditis</taxon>
    </lineage>
</organism>
<gene>
    <name evidence="1" type="ORF">CAMP_LOCUS14650</name>
</gene>
<comment type="caution">
    <text evidence="1">The sequence shown here is derived from an EMBL/GenBank/DDBJ whole genome shotgun (WGS) entry which is preliminary data.</text>
</comment>
<evidence type="ECO:0000313" key="2">
    <source>
        <dbReference type="Proteomes" id="UP001152747"/>
    </source>
</evidence>
<proteinExistence type="predicted"/>
<reference evidence="1" key="1">
    <citation type="submission" date="2022-11" db="EMBL/GenBank/DDBJ databases">
        <authorList>
            <person name="Kikuchi T."/>
        </authorList>
    </citation>
    <scope>NUCLEOTIDE SEQUENCE</scope>
    <source>
        <strain evidence="1">PS1010</strain>
    </source>
</reference>